<evidence type="ECO:0000313" key="1">
    <source>
        <dbReference type="EnsemblMetazoa" id="Aqu2.1.35605_001"/>
    </source>
</evidence>
<evidence type="ECO:0008006" key="2">
    <source>
        <dbReference type="Google" id="ProtNLM"/>
    </source>
</evidence>
<name>A0A1X7V5R5_AMPQE</name>
<reference evidence="1" key="1">
    <citation type="submission" date="2017-05" db="UniProtKB">
        <authorList>
            <consortium name="EnsemblMetazoa"/>
        </authorList>
    </citation>
    <scope>IDENTIFICATION</scope>
</reference>
<dbReference type="InParanoid" id="A0A1X7V5R5"/>
<proteinExistence type="predicted"/>
<accession>A0A1X7V5R5</accession>
<dbReference type="EnsemblMetazoa" id="Aqu2.1.35605_001">
    <property type="protein sequence ID" value="Aqu2.1.35605_001"/>
    <property type="gene ID" value="Aqu2.1.35605"/>
</dbReference>
<protein>
    <recommendedName>
        <fullName evidence="2">Reverse transcriptase domain-containing protein</fullName>
    </recommendedName>
</protein>
<sequence>MNPDRSFKEPPLGISAVAGGRGYLQQELAAGRMLGPLPASIPDCHPVHVNRVGVVPKGHIPGQWRMIMNPVGLSVNDGVDSALCLLEYMSVNRVAEVIADLGVSTLRAKIDIKSAYRMIPGHPADRPLLG</sequence>
<dbReference type="AlphaFoldDB" id="A0A1X7V5R5"/>
<organism evidence="1">
    <name type="scientific">Amphimedon queenslandica</name>
    <name type="common">Sponge</name>
    <dbReference type="NCBI Taxonomy" id="400682"/>
    <lineage>
        <taxon>Eukaryota</taxon>
        <taxon>Metazoa</taxon>
        <taxon>Porifera</taxon>
        <taxon>Demospongiae</taxon>
        <taxon>Heteroscleromorpha</taxon>
        <taxon>Haplosclerida</taxon>
        <taxon>Niphatidae</taxon>
        <taxon>Amphimedon</taxon>
    </lineage>
</organism>